<dbReference type="EMBL" id="CP019475">
    <property type="protein sequence ID" value="UQC79493.1"/>
    <property type="molecule type" value="Genomic_DNA"/>
</dbReference>
<feature type="region of interest" description="Disordered" evidence="1">
    <location>
        <begin position="969"/>
        <end position="993"/>
    </location>
</feature>
<keyword evidence="3" id="KW-1185">Reference proteome</keyword>
<gene>
    <name evidence="2" type="ORF">CLUP02_04973</name>
</gene>
<feature type="compositionally biased region" description="Polar residues" evidence="1">
    <location>
        <begin position="1082"/>
        <end position="1098"/>
    </location>
</feature>
<feature type="region of interest" description="Disordered" evidence="1">
    <location>
        <begin position="432"/>
        <end position="453"/>
    </location>
</feature>
<dbReference type="KEGG" id="clup:CLUP02_04973"/>
<evidence type="ECO:0000256" key="1">
    <source>
        <dbReference type="SAM" id="MobiDB-lite"/>
    </source>
</evidence>
<protein>
    <submittedName>
        <fullName evidence="2">Uncharacterized protein</fullName>
    </submittedName>
</protein>
<reference evidence="2" key="1">
    <citation type="journal article" date="2021" name="Mol. Plant Microbe Interact.">
        <title>Complete Genome Sequence of the Plant-Pathogenic Fungus Colletotrichum lupini.</title>
        <authorList>
            <person name="Baroncelli R."/>
            <person name="Pensec F."/>
            <person name="Da Lio D."/>
            <person name="Boufleur T."/>
            <person name="Vicente I."/>
            <person name="Sarrocco S."/>
            <person name="Picot A."/>
            <person name="Baraldi E."/>
            <person name="Sukno S."/>
            <person name="Thon M."/>
            <person name="Le Floch G."/>
        </authorList>
    </citation>
    <scope>NUCLEOTIDE SEQUENCE</scope>
    <source>
        <strain evidence="2">IMI 504893</strain>
    </source>
</reference>
<evidence type="ECO:0000313" key="3">
    <source>
        <dbReference type="Proteomes" id="UP000830671"/>
    </source>
</evidence>
<dbReference type="RefSeq" id="XP_049141125.1">
    <property type="nucleotide sequence ID" value="XM_049283982.1"/>
</dbReference>
<feature type="compositionally biased region" description="Polar residues" evidence="1">
    <location>
        <begin position="976"/>
        <end position="989"/>
    </location>
</feature>
<dbReference type="GeneID" id="73338992"/>
<evidence type="ECO:0000313" key="2">
    <source>
        <dbReference type="EMBL" id="UQC79493.1"/>
    </source>
</evidence>
<sequence>MAWHARFIHKETMTAHNTYHQWQLRSDFHSHPSSGTRAQSAVSAVSGLPGDEPNCPDDDVVYISPFPYPCGSSNQHTSHTPGCTMETKAKQSRKASRCTTEYWASLVQFMPVACTLHMGQGGWDVATIAGTRINKMHRGNLDDSRDPVWRLHRPGPHLPHTHFIPESQQASILNEFGFAVIHSPHATLAPGVTLGTLCSLRLCRGLSVTPSLASGQWPFLNSGFGEWEFRAHHTLPAFPTAMGKGQSESVDCAHHPICWVISVAWSPPEGPKDGQHAVCPSQSASLSLHLSSPAKIIPQSGSPDSQSTHSRITVTIPTTNALNGQRLADIGRPPRMRWIMDGIGADLDMLETPPVSEARAAIRMCSTIRTTIFISAACLGSIASDTTCLDQSTQGIPVAGTTRSQLFVYPVRFIETRLPRDFMSNVAINSQTSSGHAGETLSRSTEVRSKTQNGFPISPHQDSFLQLISDHQCHRPFVEDSGGLPGAQHLAKRGIFTFGIIVSTRSKAQQKQSFTDTYCKCTVLDTVPRRLSQFSSVIYRLAAPPRETISHSLKSGRQPVAVCPDDDPPTRLTHKPNIIRRVAFTSLVASDRGSPPAGQLCFLLDSCHCNSNILLFSLRVFIQAHCNLEKEAIMQTPYWTFAFTFIQGSKGWIIRAIALPKFMVFSNDDLESRALDTKPRRMVNSVASPASQRTPWSQVRLVFSEARYYHPQPGEASRHRLGNEKASPALRLVAAGDNAHSPDMSRLHGLENSNVDPVIGQPHKLLGGLHGHPCATTSTNFQPCVQTALTVVSTGKEEETLSRPWSIVVPSSKVHYQHVVAEFSCSQNRWQPSLCFEMARYPQIQYTKKKNLEVGRDSHCCISSRVRVKLTRCSRSKMLAQSFETRCREYDRSDVRPIRRLHFHQLKTDRWPKTQCIFILSWIFRPSGAPLNEVSRAVPRVNHPVDRRKFATLGGFLAGWQRISRLHQHAGRDTTRNSQAQPPDGNTFTREGAGDLNPVRCARHFTEKIRGPAVEHNRPRKYIASAPGLPLPGPSWFSWFDTRLAVTDILRTDRVLLWTLKTKSQHGMIAGLPWSLPRKGSDSTPNSTGNRVDNSSAMNDHLVPGPKIGWDFITPIPTNCTEFYRWPTDAEKTQRLKWSFSKLVVPVVPVQGSNSTIRL</sequence>
<dbReference type="Proteomes" id="UP000830671">
    <property type="component" value="Chromosome 3"/>
</dbReference>
<accession>A0A9Q8WD92</accession>
<proteinExistence type="predicted"/>
<feature type="region of interest" description="Disordered" evidence="1">
    <location>
        <begin position="1076"/>
        <end position="1098"/>
    </location>
</feature>
<name>A0A9Q8WD92_9PEZI</name>
<organism evidence="2 3">
    <name type="scientific">Colletotrichum lupini</name>
    <dbReference type="NCBI Taxonomy" id="145971"/>
    <lineage>
        <taxon>Eukaryota</taxon>
        <taxon>Fungi</taxon>
        <taxon>Dikarya</taxon>
        <taxon>Ascomycota</taxon>
        <taxon>Pezizomycotina</taxon>
        <taxon>Sordariomycetes</taxon>
        <taxon>Hypocreomycetidae</taxon>
        <taxon>Glomerellales</taxon>
        <taxon>Glomerellaceae</taxon>
        <taxon>Colletotrichum</taxon>
        <taxon>Colletotrichum acutatum species complex</taxon>
    </lineage>
</organism>
<dbReference type="AlphaFoldDB" id="A0A9Q8WD92"/>